<dbReference type="GO" id="GO:0003723">
    <property type="term" value="F:RNA binding"/>
    <property type="evidence" value="ECO:0007669"/>
    <property type="project" value="InterPro"/>
</dbReference>
<evidence type="ECO:0000256" key="1">
    <source>
        <dbReference type="ARBA" id="ARBA00004123"/>
    </source>
</evidence>
<keyword evidence="3" id="KW-0747">Spliceosome</keyword>
<sequence length="417" mass="48203">MSTENATKTPGSPPLPIKQAIEKSVLFVLKNGPSFEEKLRQNDANGQFAFLKPDNPHNAYYKHKLEAGLRPSSQKDRKGLTEDENEAKKLQKPRELVYLTDLPPISNHDLEIIKATALYVACNTDKHMEAFQKFMDKRGRRNQFAFMNKSHTLHGLFQSYIRQYRGIVEKQANTPNSDLAKLIDSYMTTKKDDFFEIAYARAAYEKRHKIKEKSREQEIKKRQLHYASIDWQDFSFVSKIRFDAIDEVSELPLPMLLESVVYRSLEAKSKQLELEIGENGAENSIDKSEIRRNEPTLKGNSSEEKNHVPLNVPKGMKIKAAGESRLKRKANEKQGKDSIRCPITGELVPPDQFDTHLKTLLRDPRYKEQQENFVRKNFTYASNLTTDQVFDNIKRLVRKRDQSEEEEAADKKRINLG</sequence>
<proteinExistence type="predicted"/>
<feature type="domain" description="SURP motif" evidence="8">
    <location>
        <begin position="112"/>
        <end position="157"/>
    </location>
</feature>
<evidence type="ECO:0000313" key="9">
    <source>
        <dbReference type="EMBL" id="QBM85881.1"/>
    </source>
</evidence>
<evidence type="ECO:0000256" key="2">
    <source>
        <dbReference type="ARBA" id="ARBA00022664"/>
    </source>
</evidence>
<keyword evidence="4" id="KW-0677">Repeat</keyword>
<protein>
    <submittedName>
        <fullName evidence="9">Splicing factor 3A subunit 1</fullName>
    </submittedName>
</protein>
<dbReference type="InterPro" id="IPR000061">
    <property type="entry name" value="Surp"/>
</dbReference>
<dbReference type="Proteomes" id="UP000292447">
    <property type="component" value="Chromosome I"/>
</dbReference>
<dbReference type="SUPFAM" id="SSF109905">
    <property type="entry name" value="Surp module (SWAP domain)"/>
    <property type="match status" value="2"/>
</dbReference>
<evidence type="ECO:0000256" key="4">
    <source>
        <dbReference type="ARBA" id="ARBA00022737"/>
    </source>
</evidence>
<dbReference type="GO" id="GO:0005686">
    <property type="term" value="C:U2 snRNP"/>
    <property type="evidence" value="ECO:0007669"/>
    <property type="project" value="TreeGrafter"/>
</dbReference>
<dbReference type="GO" id="GO:0000381">
    <property type="term" value="P:regulation of alternative mRNA splicing, via spliceosome"/>
    <property type="evidence" value="ECO:0007669"/>
    <property type="project" value="TreeGrafter"/>
</dbReference>
<dbReference type="InterPro" id="IPR022030">
    <property type="entry name" value="SF3A1_dom"/>
</dbReference>
<feature type="region of interest" description="Disordered" evidence="7">
    <location>
        <begin position="64"/>
        <end position="88"/>
    </location>
</feature>
<dbReference type="PANTHER" id="PTHR15316">
    <property type="entry name" value="SPLICEOSOME ASSOCIATED PROTEIN 114/SWAP SPLICING FACTOR-RELATED"/>
    <property type="match status" value="1"/>
</dbReference>
<dbReference type="SMART" id="SM00648">
    <property type="entry name" value="SWAP"/>
    <property type="match status" value="2"/>
</dbReference>
<dbReference type="Gene3D" id="1.10.10.790">
    <property type="entry name" value="Surp module"/>
    <property type="match status" value="2"/>
</dbReference>
<keyword evidence="5" id="KW-0508">mRNA splicing</keyword>
<evidence type="ECO:0000259" key="8">
    <source>
        <dbReference type="PROSITE" id="PS50128"/>
    </source>
</evidence>
<keyword evidence="6" id="KW-0539">Nucleus</keyword>
<keyword evidence="10" id="KW-1185">Reference proteome</keyword>
<dbReference type="AlphaFoldDB" id="A0A4P6XJQ3"/>
<comment type="subcellular location">
    <subcellularLocation>
        <location evidence="1">Nucleus</location>
    </subcellularLocation>
</comment>
<organism evidence="9 10">
    <name type="scientific">Metschnikowia aff. pulcherrima</name>
    <dbReference type="NCBI Taxonomy" id="2163413"/>
    <lineage>
        <taxon>Eukaryota</taxon>
        <taxon>Fungi</taxon>
        <taxon>Dikarya</taxon>
        <taxon>Ascomycota</taxon>
        <taxon>Saccharomycotina</taxon>
        <taxon>Pichiomycetes</taxon>
        <taxon>Metschnikowiaceae</taxon>
        <taxon>Metschnikowia</taxon>
    </lineage>
</organism>
<dbReference type="GO" id="GO:0071013">
    <property type="term" value="C:catalytic step 2 spliceosome"/>
    <property type="evidence" value="ECO:0007669"/>
    <property type="project" value="TreeGrafter"/>
</dbReference>
<evidence type="ECO:0000313" key="10">
    <source>
        <dbReference type="Proteomes" id="UP000292447"/>
    </source>
</evidence>
<evidence type="ECO:0000256" key="7">
    <source>
        <dbReference type="SAM" id="MobiDB-lite"/>
    </source>
</evidence>
<dbReference type="PROSITE" id="PS50128">
    <property type="entry name" value="SURP"/>
    <property type="match status" value="2"/>
</dbReference>
<dbReference type="GO" id="GO:0045292">
    <property type="term" value="P:mRNA cis splicing, via spliceosome"/>
    <property type="evidence" value="ECO:0007669"/>
    <property type="project" value="InterPro"/>
</dbReference>
<dbReference type="InterPro" id="IPR045146">
    <property type="entry name" value="SF3A1"/>
</dbReference>
<keyword evidence="2" id="KW-0507">mRNA processing</keyword>
<feature type="compositionally biased region" description="Basic and acidic residues" evidence="7">
    <location>
        <begin position="285"/>
        <end position="307"/>
    </location>
</feature>
<evidence type="ECO:0000256" key="3">
    <source>
        <dbReference type="ARBA" id="ARBA00022728"/>
    </source>
</evidence>
<evidence type="ECO:0000256" key="5">
    <source>
        <dbReference type="ARBA" id="ARBA00023187"/>
    </source>
</evidence>
<name>A0A4P6XJQ3_9ASCO</name>
<evidence type="ECO:0000256" key="6">
    <source>
        <dbReference type="ARBA" id="ARBA00023242"/>
    </source>
</evidence>
<dbReference type="Pfam" id="PF01805">
    <property type="entry name" value="Surp"/>
    <property type="match status" value="2"/>
</dbReference>
<accession>A0A4P6XJQ3</accession>
<reference evidence="10" key="1">
    <citation type="submission" date="2019-03" db="EMBL/GenBank/DDBJ databases">
        <title>Snf2 controls pulcherriminic acid biosynthesis and connects pigmentation and antifungal activity of the yeast Metschnikowia pulcherrima.</title>
        <authorList>
            <person name="Gore-Lloyd D."/>
            <person name="Sumann I."/>
            <person name="Brachmann A.O."/>
            <person name="Schneeberger K."/>
            <person name="Ortiz-Merino R.A."/>
            <person name="Moreno-Beltran M."/>
            <person name="Schlaefli M."/>
            <person name="Kirner P."/>
            <person name="Santos Kron A."/>
            <person name="Wolfe K.H."/>
            <person name="Piel J."/>
            <person name="Ahrens C.H."/>
            <person name="Henk D."/>
            <person name="Freimoser F.M."/>
        </authorList>
    </citation>
    <scope>NUCLEOTIDE SEQUENCE [LARGE SCALE GENOMIC DNA]</scope>
    <source>
        <strain evidence="10">APC 1.2</strain>
    </source>
</reference>
<feature type="domain" description="SURP motif" evidence="8">
    <location>
        <begin position="20"/>
        <end position="61"/>
    </location>
</feature>
<dbReference type="STRING" id="2163413.A0A4P6XJQ3"/>
<gene>
    <name evidence="9" type="primary">MPUL0A05120</name>
    <name evidence="9" type="ORF">METSCH_A05120</name>
</gene>
<dbReference type="GO" id="GO:0071004">
    <property type="term" value="C:U2-type prespliceosome"/>
    <property type="evidence" value="ECO:0007669"/>
    <property type="project" value="TreeGrafter"/>
</dbReference>
<dbReference type="EMBL" id="CP034456">
    <property type="protein sequence ID" value="QBM85881.1"/>
    <property type="molecule type" value="Genomic_DNA"/>
</dbReference>
<dbReference type="Pfam" id="PF12230">
    <property type="entry name" value="PRP21_like_P"/>
    <property type="match status" value="1"/>
</dbReference>
<dbReference type="InterPro" id="IPR035967">
    <property type="entry name" value="SWAP/Surp_sf"/>
</dbReference>
<feature type="region of interest" description="Disordered" evidence="7">
    <location>
        <begin position="285"/>
        <end position="314"/>
    </location>
</feature>
<dbReference type="PANTHER" id="PTHR15316:SF1">
    <property type="entry name" value="SPLICING FACTOR 3A SUBUNIT 1"/>
    <property type="match status" value="1"/>
</dbReference>